<reference evidence="4" key="1">
    <citation type="journal article" date="2015" name="Nature">
        <title>Complex archaea that bridge the gap between prokaryotes and eukaryotes.</title>
        <authorList>
            <person name="Spang A."/>
            <person name="Saw J.H."/>
            <person name="Jorgensen S.L."/>
            <person name="Zaremba-Niedzwiedzka K."/>
            <person name="Martijn J."/>
            <person name="Lind A.E."/>
            <person name="van Eijk R."/>
            <person name="Schleper C."/>
            <person name="Guy L."/>
            <person name="Ettema T.J."/>
        </authorList>
    </citation>
    <scope>NUCLEOTIDE SEQUENCE</scope>
</reference>
<sequence length="448" mass="49508">AKAFIIYRYEHALKREGKESLTYSSENIPYKKLWLALSWGVDNECVLLSHIKKIIEEGRFGELVRVSEEFYRGELNNATRAIMERINELKIIIVSGPSSSGKTTTTTKVGDYLKKQGYSLVTLNVDNYYFDLKDQPQDTNGDYDYETPQAIDLELLSRHMRDLLNGETVRIPYYNFKTGNREGISRELSLGEKDILLIVIRIVMAIIGIGAAYLSMHYTRMWLLEFLSPFLSTLLSSIMILFSVASFETIPICSGVLQPGSRIPYSTGMTTSHARVGPRRIVSGLPRSGCRVYSKSPSSPSFKVTVSGGSSMLGSGAALSRACCRPSFSLFITSASPVISIRSMNMPFHLARESSAAFLSLAETGDIPLVTPSGSGSSPSLRSTRSNSIPIEEPSRGANAIRQYSLTMRSSVIFSFFSVRLKLANSSFSRRAISFLTAGCPKMVPDMS</sequence>
<dbReference type="EMBL" id="LAZR01046227">
    <property type="protein sequence ID" value="KKK97031.1"/>
    <property type="molecule type" value="Genomic_DNA"/>
</dbReference>
<keyword evidence="2" id="KW-0472">Membrane</keyword>
<feature type="domain" description="Phosphoribulokinase/uridine kinase" evidence="3">
    <location>
        <begin position="91"/>
        <end position="183"/>
    </location>
</feature>
<feature type="non-terminal residue" evidence="4">
    <location>
        <position position="1"/>
    </location>
</feature>
<keyword evidence="2" id="KW-0812">Transmembrane</keyword>
<dbReference type="AlphaFoldDB" id="A0A0F9CK76"/>
<dbReference type="SUPFAM" id="SSF52540">
    <property type="entry name" value="P-loop containing nucleoside triphosphate hydrolases"/>
    <property type="match status" value="1"/>
</dbReference>
<dbReference type="Pfam" id="PF00485">
    <property type="entry name" value="PRK"/>
    <property type="match status" value="1"/>
</dbReference>
<dbReference type="Gene3D" id="3.40.50.300">
    <property type="entry name" value="P-loop containing nucleotide triphosphate hydrolases"/>
    <property type="match status" value="1"/>
</dbReference>
<dbReference type="InterPro" id="IPR006083">
    <property type="entry name" value="PRK/URK"/>
</dbReference>
<evidence type="ECO:0000256" key="2">
    <source>
        <dbReference type="SAM" id="Phobius"/>
    </source>
</evidence>
<dbReference type="GO" id="GO:0016301">
    <property type="term" value="F:kinase activity"/>
    <property type="evidence" value="ECO:0007669"/>
    <property type="project" value="InterPro"/>
</dbReference>
<evidence type="ECO:0000259" key="3">
    <source>
        <dbReference type="Pfam" id="PF00485"/>
    </source>
</evidence>
<dbReference type="GO" id="GO:0005524">
    <property type="term" value="F:ATP binding"/>
    <property type="evidence" value="ECO:0007669"/>
    <property type="project" value="InterPro"/>
</dbReference>
<comment type="caution">
    <text evidence="4">The sequence shown here is derived from an EMBL/GenBank/DDBJ whole genome shotgun (WGS) entry which is preliminary data.</text>
</comment>
<accession>A0A0F9CK76</accession>
<evidence type="ECO:0000313" key="4">
    <source>
        <dbReference type="EMBL" id="KKK97031.1"/>
    </source>
</evidence>
<keyword evidence="2" id="KW-1133">Transmembrane helix</keyword>
<feature type="transmembrane region" description="Helical" evidence="2">
    <location>
        <begin position="195"/>
        <end position="214"/>
    </location>
</feature>
<dbReference type="PANTHER" id="PTHR10285">
    <property type="entry name" value="URIDINE KINASE"/>
    <property type="match status" value="1"/>
</dbReference>
<feature type="region of interest" description="Disordered" evidence="1">
    <location>
        <begin position="372"/>
        <end position="392"/>
    </location>
</feature>
<name>A0A0F9CK76_9ZZZZ</name>
<feature type="compositionally biased region" description="Low complexity" evidence="1">
    <location>
        <begin position="372"/>
        <end position="388"/>
    </location>
</feature>
<dbReference type="PRINTS" id="PR00988">
    <property type="entry name" value="URIDINKINASE"/>
</dbReference>
<evidence type="ECO:0000256" key="1">
    <source>
        <dbReference type="SAM" id="MobiDB-lite"/>
    </source>
</evidence>
<proteinExistence type="predicted"/>
<feature type="transmembrane region" description="Helical" evidence="2">
    <location>
        <begin position="226"/>
        <end position="247"/>
    </location>
</feature>
<gene>
    <name evidence="4" type="ORF">LCGC14_2656830</name>
</gene>
<organism evidence="4">
    <name type="scientific">marine sediment metagenome</name>
    <dbReference type="NCBI Taxonomy" id="412755"/>
    <lineage>
        <taxon>unclassified sequences</taxon>
        <taxon>metagenomes</taxon>
        <taxon>ecological metagenomes</taxon>
    </lineage>
</organism>
<protein>
    <recommendedName>
        <fullName evidence="3">Phosphoribulokinase/uridine kinase domain-containing protein</fullName>
    </recommendedName>
</protein>
<feature type="non-terminal residue" evidence="4">
    <location>
        <position position="448"/>
    </location>
</feature>
<dbReference type="InterPro" id="IPR027417">
    <property type="entry name" value="P-loop_NTPase"/>
</dbReference>